<dbReference type="InterPro" id="IPR036879">
    <property type="entry name" value="TF_MADSbox_sf"/>
</dbReference>
<reference evidence="7" key="1">
    <citation type="submission" date="2021-08" db="EMBL/GenBank/DDBJ databases">
        <title>WGS assembly of Ceratopteris richardii.</title>
        <authorList>
            <person name="Marchant D.B."/>
            <person name="Chen G."/>
            <person name="Jenkins J."/>
            <person name="Shu S."/>
            <person name="Leebens-Mack J."/>
            <person name="Grimwood J."/>
            <person name="Schmutz J."/>
            <person name="Soltis P."/>
            <person name="Soltis D."/>
            <person name="Chen Z.-H."/>
        </authorList>
    </citation>
    <scope>NUCLEOTIDE SEQUENCE</scope>
    <source>
        <strain evidence="7">Whitten #5841</strain>
        <tissue evidence="7">Leaf</tissue>
    </source>
</reference>
<evidence type="ECO:0000256" key="1">
    <source>
        <dbReference type="ARBA" id="ARBA00004123"/>
    </source>
</evidence>
<dbReference type="InterPro" id="IPR033896">
    <property type="entry name" value="MEF2-like_N"/>
</dbReference>
<sequence length="155" mass="17425">MALSYSDTTLHGGTEDHAADHQISIQLQNPHSDPQSLVHDIDRLELSLLHLGNGDHDTTNVIRNNGAIFNGRPRSTSSRGKVKIRRIENATSRQVTFSKRRNGLLKKAHELSILCDAEIALIIFSSTGKLFEYASIRLFCDFCSSNRRKRRSILL</sequence>
<evidence type="ECO:0000256" key="2">
    <source>
        <dbReference type="ARBA" id="ARBA00023015"/>
    </source>
</evidence>
<dbReference type="PROSITE" id="PS00350">
    <property type="entry name" value="MADS_BOX_1"/>
    <property type="match status" value="1"/>
</dbReference>
<dbReference type="PRINTS" id="PR00404">
    <property type="entry name" value="MADSDOMAIN"/>
</dbReference>
<proteinExistence type="predicted"/>
<feature type="domain" description="MADS-box" evidence="6">
    <location>
        <begin position="77"/>
        <end position="137"/>
    </location>
</feature>
<name>A0A8T2QCC3_CERRI</name>
<dbReference type="SUPFAM" id="SSF55455">
    <property type="entry name" value="SRF-like"/>
    <property type="match status" value="1"/>
</dbReference>
<dbReference type="InterPro" id="IPR050142">
    <property type="entry name" value="MADS-box/MEF2_TF"/>
</dbReference>
<keyword evidence="5" id="KW-0539">Nucleus</keyword>
<evidence type="ECO:0000313" key="8">
    <source>
        <dbReference type="Proteomes" id="UP000825935"/>
    </source>
</evidence>
<gene>
    <name evidence="7" type="ORF">KP509_36G037400</name>
</gene>
<evidence type="ECO:0000256" key="5">
    <source>
        <dbReference type="ARBA" id="ARBA00023242"/>
    </source>
</evidence>
<dbReference type="Proteomes" id="UP000825935">
    <property type="component" value="Chromosome 36"/>
</dbReference>
<evidence type="ECO:0000256" key="4">
    <source>
        <dbReference type="ARBA" id="ARBA00023163"/>
    </source>
</evidence>
<evidence type="ECO:0000256" key="3">
    <source>
        <dbReference type="ARBA" id="ARBA00023125"/>
    </source>
</evidence>
<evidence type="ECO:0000259" key="6">
    <source>
        <dbReference type="PROSITE" id="PS50066"/>
    </source>
</evidence>
<dbReference type="EMBL" id="CM035441">
    <property type="protein sequence ID" value="KAH7281245.1"/>
    <property type="molecule type" value="Genomic_DNA"/>
</dbReference>
<evidence type="ECO:0000313" key="7">
    <source>
        <dbReference type="EMBL" id="KAH7281245.1"/>
    </source>
</evidence>
<dbReference type="Pfam" id="PF00319">
    <property type="entry name" value="SRF-TF"/>
    <property type="match status" value="1"/>
</dbReference>
<dbReference type="AlphaFoldDB" id="A0A8T2QCC3"/>
<organism evidence="7 8">
    <name type="scientific">Ceratopteris richardii</name>
    <name type="common">Triangle waterfern</name>
    <dbReference type="NCBI Taxonomy" id="49495"/>
    <lineage>
        <taxon>Eukaryota</taxon>
        <taxon>Viridiplantae</taxon>
        <taxon>Streptophyta</taxon>
        <taxon>Embryophyta</taxon>
        <taxon>Tracheophyta</taxon>
        <taxon>Polypodiopsida</taxon>
        <taxon>Polypodiidae</taxon>
        <taxon>Polypodiales</taxon>
        <taxon>Pteridineae</taxon>
        <taxon>Pteridaceae</taxon>
        <taxon>Parkerioideae</taxon>
        <taxon>Ceratopteris</taxon>
    </lineage>
</organism>
<dbReference type="InterPro" id="IPR002100">
    <property type="entry name" value="TF_MADSbox"/>
</dbReference>
<dbReference type="GO" id="GO:0045944">
    <property type="term" value="P:positive regulation of transcription by RNA polymerase II"/>
    <property type="evidence" value="ECO:0007669"/>
    <property type="project" value="InterPro"/>
</dbReference>
<accession>A0A8T2QCC3</accession>
<keyword evidence="8" id="KW-1185">Reference proteome</keyword>
<keyword evidence="4" id="KW-0804">Transcription</keyword>
<dbReference type="OrthoDB" id="1933443at2759"/>
<dbReference type="CDD" id="cd00265">
    <property type="entry name" value="MADS_MEF2_like"/>
    <property type="match status" value="1"/>
</dbReference>
<dbReference type="GO" id="GO:0000977">
    <property type="term" value="F:RNA polymerase II transcription regulatory region sequence-specific DNA binding"/>
    <property type="evidence" value="ECO:0007669"/>
    <property type="project" value="InterPro"/>
</dbReference>
<keyword evidence="3" id="KW-0238">DNA-binding</keyword>
<dbReference type="Gene3D" id="3.40.1810.10">
    <property type="entry name" value="Transcription factor, MADS-box"/>
    <property type="match status" value="1"/>
</dbReference>
<dbReference type="GO" id="GO:0005634">
    <property type="term" value="C:nucleus"/>
    <property type="evidence" value="ECO:0007669"/>
    <property type="project" value="UniProtKB-SubCell"/>
</dbReference>
<dbReference type="PROSITE" id="PS50066">
    <property type="entry name" value="MADS_BOX_2"/>
    <property type="match status" value="1"/>
</dbReference>
<comment type="subcellular location">
    <subcellularLocation>
        <location evidence="1">Nucleus</location>
    </subcellularLocation>
</comment>
<protein>
    <recommendedName>
        <fullName evidence="6">MADS-box domain-containing protein</fullName>
    </recommendedName>
</protein>
<dbReference type="SMART" id="SM00432">
    <property type="entry name" value="MADS"/>
    <property type="match status" value="1"/>
</dbReference>
<comment type="caution">
    <text evidence="7">The sequence shown here is derived from an EMBL/GenBank/DDBJ whole genome shotgun (WGS) entry which is preliminary data.</text>
</comment>
<dbReference type="PANTHER" id="PTHR48019">
    <property type="entry name" value="SERUM RESPONSE FACTOR HOMOLOG"/>
    <property type="match status" value="1"/>
</dbReference>
<dbReference type="GO" id="GO:0046983">
    <property type="term" value="F:protein dimerization activity"/>
    <property type="evidence" value="ECO:0007669"/>
    <property type="project" value="InterPro"/>
</dbReference>
<keyword evidence="2" id="KW-0805">Transcription regulation</keyword>